<keyword evidence="4 6" id="KW-1133">Transmembrane helix</keyword>
<dbReference type="PANTHER" id="PTHR33966:SF1">
    <property type="entry name" value="PROTEIN ODR-4 HOMOLOG"/>
    <property type="match status" value="1"/>
</dbReference>
<evidence type="ECO:0000256" key="2">
    <source>
        <dbReference type="ARBA" id="ARBA00010131"/>
    </source>
</evidence>
<keyword evidence="7" id="KW-0675">Receptor</keyword>
<dbReference type="GO" id="GO:0008104">
    <property type="term" value="P:intracellular protein localization"/>
    <property type="evidence" value="ECO:0007669"/>
    <property type="project" value="TreeGrafter"/>
</dbReference>
<feature type="transmembrane region" description="Helical" evidence="6">
    <location>
        <begin position="419"/>
        <end position="441"/>
    </location>
</feature>
<keyword evidence="3 6" id="KW-0812">Transmembrane</keyword>
<keyword evidence="5 6" id="KW-0472">Membrane</keyword>
<organism evidence="8 9">
    <name type="scientific">Lutzomyia longipalpis</name>
    <name type="common">Sand fly</name>
    <dbReference type="NCBI Taxonomy" id="7200"/>
    <lineage>
        <taxon>Eukaryota</taxon>
        <taxon>Metazoa</taxon>
        <taxon>Ecdysozoa</taxon>
        <taxon>Arthropoda</taxon>
        <taxon>Hexapoda</taxon>
        <taxon>Insecta</taxon>
        <taxon>Pterygota</taxon>
        <taxon>Neoptera</taxon>
        <taxon>Endopterygota</taxon>
        <taxon>Diptera</taxon>
        <taxon>Nematocera</taxon>
        <taxon>Psychodoidea</taxon>
        <taxon>Psychodidae</taxon>
        <taxon>Lutzomyia</taxon>
        <taxon>Lutzomyia</taxon>
    </lineage>
</organism>
<evidence type="ECO:0000313" key="9">
    <source>
        <dbReference type="Proteomes" id="UP000092461"/>
    </source>
</evidence>
<evidence type="ECO:0000256" key="4">
    <source>
        <dbReference type="ARBA" id="ARBA00022989"/>
    </source>
</evidence>
<dbReference type="GO" id="GO:0016020">
    <property type="term" value="C:membrane"/>
    <property type="evidence" value="ECO:0007669"/>
    <property type="project" value="UniProtKB-SubCell"/>
</dbReference>
<reference evidence="7" key="2">
    <citation type="journal article" date="2020" name="BMC">
        <title>Leishmania infection induces a limited differential gene expression in the sand fly midgut.</title>
        <authorList>
            <person name="Coutinho-Abreu I.V."/>
            <person name="Serafim T.D."/>
            <person name="Meneses C."/>
            <person name="Kamhawi S."/>
            <person name="Oliveira F."/>
            <person name="Valenzuela J.G."/>
        </authorList>
    </citation>
    <scope>NUCLEOTIDE SEQUENCE</scope>
    <source>
        <strain evidence="7">Jacobina</strain>
        <tissue evidence="7">Midgut</tissue>
    </source>
</reference>
<keyword evidence="9" id="KW-1185">Reference proteome</keyword>
<dbReference type="Proteomes" id="UP000092461">
    <property type="component" value="Unassembled WGS sequence"/>
</dbReference>
<dbReference type="VEuPathDB" id="VectorBase:LLOJ002463"/>
<name>A0A1B0CDP3_LUTLO</name>
<comment type="subcellular location">
    <subcellularLocation>
        <location evidence="1">Membrane</location>
    </subcellularLocation>
</comment>
<dbReference type="VEuPathDB" id="VectorBase:LLONM1_006784"/>
<dbReference type="EMBL" id="GITU01006317">
    <property type="protein sequence ID" value="MBC1175020.1"/>
    <property type="molecule type" value="Transcribed_RNA"/>
</dbReference>
<protein>
    <submittedName>
        <fullName evidence="7">Putative olfactory receptor 4-like protein</fullName>
    </submittedName>
</protein>
<dbReference type="EMBL" id="AJWK01008082">
    <property type="status" value="NOT_ANNOTATED_CDS"/>
    <property type="molecule type" value="Genomic_DNA"/>
</dbReference>
<dbReference type="EnsemblMetazoa" id="LLOJ002463-RA">
    <property type="protein sequence ID" value="LLOJ002463-PA"/>
    <property type="gene ID" value="LLOJ002463"/>
</dbReference>
<evidence type="ECO:0000256" key="3">
    <source>
        <dbReference type="ARBA" id="ARBA00022692"/>
    </source>
</evidence>
<reference evidence="9" key="1">
    <citation type="submission" date="2012-05" db="EMBL/GenBank/DDBJ databases">
        <title>Whole Genome Assembly of Lutzomyia longipalpis.</title>
        <authorList>
            <person name="Richards S."/>
            <person name="Qu C."/>
            <person name="Dillon R."/>
            <person name="Worley K."/>
            <person name="Scherer S."/>
            <person name="Batterton M."/>
            <person name="Taylor A."/>
            <person name="Hawes A."/>
            <person name="Hernandez B."/>
            <person name="Kovar C."/>
            <person name="Mandapat C."/>
            <person name="Pham C."/>
            <person name="Qu C."/>
            <person name="Jing C."/>
            <person name="Bess C."/>
            <person name="Bandaranaike D."/>
            <person name="Ngo D."/>
            <person name="Ongeri F."/>
            <person name="Arias F."/>
            <person name="Lara F."/>
            <person name="Weissenberger G."/>
            <person name="Kamau G."/>
            <person name="Han H."/>
            <person name="Shen H."/>
            <person name="Dinh H."/>
            <person name="Khalil I."/>
            <person name="Jones J."/>
            <person name="Shafer J."/>
            <person name="Jayaseelan J."/>
            <person name="Quiroz J."/>
            <person name="Blankenburg K."/>
            <person name="Nguyen L."/>
            <person name="Jackson L."/>
            <person name="Francisco L."/>
            <person name="Tang L.-Y."/>
            <person name="Pu L.-L."/>
            <person name="Perales L."/>
            <person name="Lorensuhewa L."/>
            <person name="Munidasa M."/>
            <person name="Coyle M."/>
            <person name="Taylor M."/>
            <person name="Puazo M."/>
            <person name="Firestine M."/>
            <person name="Scheel M."/>
            <person name="Javaid M."/>
            <person name="Wang M."/>
            <person name="Li M."/>
            <person name="Tabassum N."/>
            <person name="Saada N."/>
            <person name="Osuji N."/>
            <person name="Aqrawi P."/>
            <person name="Fu Q."/>
            <person name="Thornton R."/>
            <person name="Raj R."/>
            <person name="Goodspeed R."/>
            <person name="Mata R."/>
            <person name="Najjar R."/>
            <person name="Gubbala S."/>
            <person name="Lee S."/>
            <person name="Denson S."/>
            <person name="Patil S."/>
            <person name="Macmil S."/>
            <person name="Qi S."/>
            <person name="Matskevitch T."/>
            <person name="Palculict T."/>
            <person name="Mathew T."/>
            <person name="Vee V."/>
            <person name="Velamala V."/>
            <person name="Korchina V."/>
            <person name="Cai W."/>
            <person name="Liu W."/>
            <person name="Dai W."/>
            <person name="Zou X."/>
            <person name="Zhu Y."/>
            <person name="Zhang Y."/>
            <person name="Wu Y.-Q."/>
            <person name="Xin Y."/>
            <person name="Nazarath L."/>
            <person name="Kovar C."/>
            <person name="Han Y."/>
            <person name="Muzny D."/>
            <person name="Gibbs R."/>
        </authorList>
    </citation>
    <scope>NUCLEOTIDE SEQUENCE [LARGE SCALE GENOMIC DNA]</scope>
    <source>
        <strain evidence="9">Jacobina</strain>
    </source>
</reference>
<dbReference type="EMBL" id="AJWK01008083">
    <property type="status" value="NOT_ANNOTATED_CDS"/>
    <property type="molecule type" value="Genomic_DNA"/>
</dbReference>
<comment type="similarity">
    <text evidence="2">Belongs to the ODR-4 family.</text>
</comment>
<reference evidence="8" key="3">
    <citation type="submission" date="2020-05" db="UniProtKB">
        <authorList>
            <consortium name="EnsemblMetazoa"/>
        </authorList>
    </citation>
    <scope>IDENTIFICATION</scope>
    <source>
        <strain evidence="8">Jacobina</strain>
    </source>
</reference>
<proteinExistence type="inferred from homology"/>
<evidence type="ECO:0000256" key="1">
    <source>
        <dbReference type="ARBA" id="ARBA00004370"/>
    </source>
</evidence>
<evidence type="ECO:0000256" key="5">
    <source>
        <dbReference type="ARBA" id="ARBA00023136"/>
    </source>
</evidence>
<accession>A0A1B0CDP3</accession>
<dbReference type="Pfam" id="PF14778">
    <property type="entry name" value="ODR4-like"/>
    <property type="match status" value="1"/>
</dbReference>
<dbReference type="PANTHER" id="PTHR33966">
    <property type="entry name" value="PROTEIN ODR-4 HOMOLOG"/>
    <property type="match status" value="1"/>
</dbReference>
<dbReference type="AlphaFoldDB" id="A0A1B0CDP3"/>
<sequence>MAPKIRAEKVHKDYLESLATEGKFRVGYLLGMAETSVGLDGIIVHMAPLPLKRRAKTHPESIADVDSEEMVLQAITLNRMLPGSFTVMGLFVVSPENVLENGGHRKILLQIVKQIQGQFRENSLLMAIEGDEKNFLVLSYTSGKACVCQQIHTKKNVDIEFATEALTWRAVEPKFCIDHNFEMEKIGDFYNIDGNLRKILKDLVQQLEDAYILRATEYGADTIAKVQEDDLVDMLFSSDSDESDTEETSDKMLLLLRTQNDLARCAADAQVPDGKIHLTGKLCCTISVPSKTKLSDVERYLRRDVIRTAAARIQLYIEMMADCKYKMSDIIDLNSDTPLRVFFTVQPTGVRFSDYIFEGEDDDSVRENVKKLMDIDLEPTDIIWVETPEEEQQDDSISRNSDDLSRQYAEEERRAYRNMYIVCFISTIMLAISMYIMFVWYDPADLDEVLARHDEELGRQWREMHKNQEDTP</sequence>
<evidence type="ECO:0000313" key="7">
    <source>
        <dbReference type="EMBL" id="MBC1175020.1"/>
    </source>
</evidence>
<dbReference type="InterPro" id="IPR029454">
    <property type="entry name" value="ODR-4-like"/>
</dbReference>
<evidence type="ECO:0000256" key="6">
    <source>
        <dbReference type="SAM" id="Phobius"/>
    </source>
</evidence>
<dbReference type="GO" id="GO:0012505">
    <property type="term" value="C:endomembrane system"/>
    <property type="evidence" value="ECO:0007669"/>
    <property type="project" value="TreeGrafter"/>
</dbReference>
<evidence type="ECO:0000313" key="8">
    <source>
        <dbReference type="EnsemblMetazoa" id="LLOJ002463-PA"/>
    </source>
</evidence>